<dbReference type="Proteomes" id="UP000733858">
    <property type="component" value="Unassembled WGS sequence"/>
</dbReference>
<dbReference type="CDD" id="cd07984">
    <property type="entry name" value="LPLAT_LABLAT-like"/>
    <property type="match status" value="1"/>
</dbReference>
<protein>
    <submittedName>
        <fullName evidence="7">Lipid A biosynthesis lauroyl acyltransferase</fullName>
    </submittedName>
</protein>
<evidence type="ECO:0000256" key="1">
    <source>
        <dbReference type="ARBA" id="ARBA00004533"/>
    </source>
</evidence>
<organism evidence="7 8">
    <name type="scientific">Rhizobium croatiense</name>
    <dbReference type="NCBI Taxonomy" id="2867516"/>
    <lineage>
        <taxon>Bacteria</taxon>
        <taxon>Pseudomonadati</taxon>
        <taxon>Pseudomonadota</taxon>
        <taxon>Alphaproteobacteria</taxon>
        <taxon>Hyphomicrobiales</taxon>
        <taxon>Rhizobiaceae</taxon>
        <taxon>Rhizobium/Agrobacterium group</taxon>
        <taxon>Rhizobium</taxon>
    </lineage>
</organism>
<comment type="subcellular location">
    <subcellularLocation>
        <location evidence="1">Cell inner membrane</location>
    </subcellularLocation>
</comment>
<evidence type="ECO:0000313" key="8">
    <source>
        <dbReference type="Proteomes" id="UP000733858"/>
    </source>
</evidence>
<dbReference type="RefSeq" id="WP_222139976.1">
    <property type="nucleotide sequence ID" value="NZ_JAILYJ010000008.1"/>
</dbReference>
<dbReference type="InterPro" id="IPR004960">
    <property type="entry name" value="LipA_acyltrans"/>
</dbReference>
<keyword evidence="4" id="KW-0808">Transferase</keyword>
<evidence type="ECO:0000256" key="2">
    <source>
        <dbReference type="ARBA" id="ARBA00022475"/>
    </source>
</evidence>
<evidence type="ECO:0000256" key="6">
    <source>
        <dbReference type="ARBA" id="ARBA00023315"/>
    </source>
</evidence>
<name>A0ABS7M0H0_9HYPH</name>
<evidence type="ECO:0000256" key="3">
    <source>
        <dbReference type="ARBA" id="ARBA00022519"/>
    </source>
</evidence>
<dbReference type="NCBIfam" id="NF005120">
    <property type="entry name" value="PRK06553.1"/>
    <property type="match status" value="1"/>
</dbReference>
<keyword evidence="5" id="KW-0472">Membrane</keyword>
<keyword evidence="2" id="KW-1003">Cell membrane</keyword>
<evidence type="ECO:0000313" key="7">
    <source>
        <dbReference type="EMBL" id="MBY4630610.1"/>
    </source>
</evidence>
<dbReference type="GO" id="GO:0016746">
    <property type="term" value="F:acyltransferase activity"/>
    <property type="evidence" value="ECO:0007669"/>
    <property type="project" value="UniProtKB-KW"/>
</dbReference>
<keyword evidence="3" id="KW-0997">Cell inner membrane</keyword>
<keyword evidence="8" id="KW-1185">Reference proteome</keyword>
<dbReference type="Pfam" id="PF03279">
    <property type="entry name" value="Lip_A_acyltrans"/>
    <property type="match status" value="1"/>
</dbReference>
<reference evidence="7 8" key="1">
    <citation type="submission" date="2021-08" db="EMBL/GenBank/DDBJ databases">
        <title>Rhizobium croatiense sp. nov. and Rhizobium redzepovicii sp. nov., two new species isolated from nodules of Phaseolus vulgaris in Croatia.</title>
        <authorList>
            <person name="Rajnovic I."/>
            <person name="Ramirez-Bahena M.H."/>
            <person name="Kajic S."/>
            <person name="Igual M.J."/>
            <person name="Peix A."/>
            <person name="Velazquez E."/>
            <person name="Sikora S."/>
        </authorList>
    </citation>
    <scope>NUCLEOTIDE SEQUENCE [LARGE SCALE GENOMIC DNA]</scope>
    <source>
        <strain evidence="7 8">13T</strain>
    </source>
</reference>
<dbReference type="PANTHER" id="PTHR30606">
    <property type="entry name" value="LIPID A BIOSYNTHESIS LAUROYL ACYLTRANSFERASE"/>
    <property type="match status" value="1"/>
</dbReference>
<accession>A0ABS7M0H0</accession>
<evidence type="ECO:0000256" key="5">
    <source>
        <dbReference type="ARBA" id="ARBA00023136"/>
    </source>
</evidence>
<comment type="caution">
    <text evidence="7">The sequence shown here is derived from an EMBL/GenBank/DDBJ whole genome shotgun (WGS) entry which is preliminary data.</text>
</comment>
<gene>
    <name evidence="7" type="ORF">K6M89_15070</name>
</gene>
<dbReference type="EMBL" id="JAILYJ010000008">
    <property type="protein sequence ID" value="MBY4630610.1"/>
    <property type="molecule type" value="Genomic_DNA"/>
</dbReference>
<keyword evidence="6 7" id="KW-0012">Acyltransferase</keyword>
<proteinExistence type="predicted"/>
<dbReference type="PANTHER" id="PTHR30606:SF9">
    <property type="entry name" value="LIPID A BIOSYNTHESIS LAUROYLTRANSFERASE"/>
    <property type="match status" value="1"/>
</dbReference>
<evidence type="ECO:0000256" key="4">
    <source>
        <dbReference type="ARBA" id="ARBA00022679"/>
    </source>
</evidence>
<sequence>MKLIITRIVLALRNFQQWLVAQAMFGFLNLLKLFPADGAIRFADKVMRRLGRRTRRHKLMLTNLRNAFPEKSEAEIEEIALASWGNMGRLAAEYVFLDQLFDYDPEKSEPGRVEVSGIPIFLDLRDNPRPFIVFTGHTANFELLPVAGAAFGLTVTVLFRPPNNPYVAKKVFDFRSARMGKLVPSHAGSSFALARQLEAGQGVGVLVDQKFGKGLKGTFFGREVKTNPLLPKLVRQFDCEVYPARCIRLPGNRYRLEIEPRLDMPRDEKGNLDLPAAAQLLNDKVESWVREYPEQWLWYHDRWQIKKTLAQEGPPPIYQR</sequence>